<dbReference type="Proteomes" id="UP001066276">
    <property type="component" value="Chromosome 8"/>
</dbReference>
<proteinExistence type="predicted"/>
<gene>
    <name evidence="1" type="ORF">NDU88_002133</name>
</gene>
<name>A0AAV7NL58_PLEWA</name>
<accession>A0AAV7NL58</accession>
<reference evidence="1" key="1">
    <citation type="journal article" date="2022" name="bioRxiv">
        <title>Sequencing and chromosome-scale assembly of the giantPleurodeles waltlgenome.</title>
        <authorList>
            <person name="Brown T."/>
            <person name="Elewa A."/>
            <person name="Iarovenko S."/>
            <person name="Subramanian E."/>
            <person name="Araus A.J."/>
            <person name="Petzold A."/>
            <person name="Susuki M."/>
            <person name="Suzuki K.-i.T."/>
            <person name="Hayashi T."/>
            <person name="Toyoda A."/>
            <person name="Oliveira C."/>
            <person name="Osipova E."/>
            <person name="Leigh N.D."/>
            <person name="Simon A."/>
            <person name="Yun M.H."/>
        </authorList>
    </citation>
    <scope>NUCLEOTIDE SEQUENCE</scope>
    <source>
        <strain evidence="1">20211129_DDA</strain>
        <tissue evidence="1">Liver</tissue>
    </source>
</reference>
<evidence type="ECO:0000313" key="1">
    <source>
        <dbReference type="EMBL" id="KAJ1113893.1"/>
    </source>
</evidence>
<dbReference type="AlphaFoldDB" id="A0AAV7NL58"/>
<sequence length="99" mass="10567">MVAVVDALELAPAPAPTSSCVILPIRPRMTCDTGTHINNWPSRYLAEPLLPETIGSCYAGGRSALRHSMSPVAEVVEREPAACDLPLPADEHCKCSANR</sequence>
<protein>
    <submittedName>
        <fullName evidence="1">Uncharacterized protein</fullName>
    </submittedName>
</protein>
<evidence type="ECO:0000313" key="2">
    <source>
        <dbReference type="Proteomes" id="UP001066276"/>
    </source>
</evidence>
<organism evidence="1 2">
    <name type="scientific">Pleurodeles waltl</name>
    <name type="common">Iberian ribbed newt</name>
    <dbReference type="NCBI Taxonomy" id="8319"/>
    <lineage>
        <taxon>Eukaryota</taxon>
        <taxon>Metazoa</taxon>
        <taxon>Chordata</taxon>
        <taxon>Craniata</taxon>
        <taxon>Vertebrata</taxon>
        <taxon>Euteleostomi</taxon>
        <taxon>Amphibia</taxon>
        <taxon>Batrachia</taxon>
        <taxon>Caudata</taxon>
        <taxon>Salamandroidea</taxon>
        <taxon>Salamandridae</taxon>
        <taxon>Pleurodelinae</taxon>
        <taxon>Pleurodeles</taxon>
    </lineage>
</organism>
<dbReference type="EMBL" id="JANPWB010000012">
    <property type="protein sequence ID" value="KAJ1113893.1"/>
    <property type="molecule type" value="Genomic_DNA"/>
</dbReference>
<keyword evidence="2" id="KW-1185">Reference proteome</keyword>
<comment type="caution">
    <text evidence="1">The sequence shown here is derived from an EMBL/GenBank/DDBJ whole genome shotgun (WGS) entry which is preliminary data.</text>
</comment>